<dbReference type="AlphaFoldDB" id="A0AAV9J901"/>
<organism evidence="11 12">
    <name type="scientific">Oleoguttula mirabilis</name>
    <dbReference type="NCBI Taxonomy" id="1507867"/>
    <lineage>
        <taxon>Eukaryota</taxon>
        <taxon>Fungi</taxon>
        <taxon>Dikarya</taxon>
        <taxon>Ascomycota</taxon>
        <taxon>Pezizomycotina</taxon>
        <taxon>Dothideomycetes</taxon>
        <taxon>Dothideomycetidae</taxon>
        <taxon>Mycosphaerellales</taxon>
        <taxon>Teratosphaeriaceae</taxon>
        <taxon>Oleoguttula</taxon>
    </lineage>
</organism>
<keyword evidence="3" id="KW-0378">Hydrolase</keyword>
<dbReference type="InterPro" id="IPR027417">
    <property type="entry name" value="P-loop_NTPase"/>
</dbReference>
<dbReference type="Pfam" id="PF00270">
    <property type="entry name" value="DEAD"/>
    <property type="match status" value="1"/>
</dbReference>
<evidence type="ECO:0000256" key="2">
    <source>
        <dbReference type="ARBA" id="ARBA00022741"/>
    </source>
</evidence>
<evidence type="ECO:0000256" key="6">
    <source>
        <dbReference type="ARBA" id="ARBA00022884"/>
    </source>
</evidence>
<dbReference type="EMBL" id="JAVFHQ010000054">
    <property type="protein sequence ID" value="KAK4541348.1"/>
    <property type="molecule type" value="Genomic_DNA"/>
</dbReference>
<dbReference type="GO" id="GO:0003723">
    <property type="term" value="F:RNA binding"/>
    <property type="evidence" value="ECO:0007669"/>
    <property type="project" value="UniProtKB-KW"/>
</dbReference>
<dbReference type="GO" id="GO:0003724">
    <property type="term" value="F:RNA helicase activity"/>
    <property type="evidence" value="ECO:0007669"/>
    <property type="project" value="UniProtKB-EC"/>
</dbReference>
<keyword evidence="2" id="KW-0547">Nucleotide-binding</keyword>
<evidence type="ECO:0000256" key="5">
    <source>
        <dbReference type="ARBA" id="ARBA00022840"/>
    </source>
</evidence>
<accession>A0AAV9J901</accession>
<dbReference type="Gene3D" id="3.40.50.300">
    <property type="entry name" value="P-loop containing nucleotide triphosphate hydrolases"/>
    <property type="match status" value="2"/>
</dbReference>
<dbReference type="SUPFAM" id="SSF52540">
    <property type="entry name" value="P-loop containing nucleoside triphosphate hydrolases"/>
    <property type="match status" value="1"/>
</dbReference>
<dbReference type="SMART" id="SM00487">
    <property type="entry name" value="DEXDc"/>
    <property type="match status" value="1"/>
</dbReference>
<dbReference type="InterPro" id="IPR001650">
    <property type="entry name" value="Helicase_C-like"/>
</dbReference>
<evidence type="ECO:0000256" key="7">
    <source>
        <dbReference type="ARBA" id="ARBA00047984"/>
    </source>
</evidence>
<evidence type="ECO:0000256" key="3">
    <source>
        <dbReference type="ARBA" id="ARBA00022801"/>
    </source>
</evidence>
<feature type="domain" description="Helicase C-terminal" evidence="10">
    <location>
        <begin position="490"/>
        <end position="694"/>
    </location>
</feature>
<evidence type="ECO:0000256" key="8">
    <source>
        <dbReference type="SAM" id="MobiDB-lite"/>
    </source>
</evidence>
<proteinExistence type="predicted"/>
<dbReference type="PROSITE" id="PS51192">
    <property type="entry name" value="HELICASE_ATP_BIND_1"/>
    <property type="match status" value="1"/>
</dbReference>
<feature type="compositionally biased region" description="Polar residues" evidence="8">
    <location>
        <begin position="27"/>
        <end position="47"/>
    </location>
</feature>
<keyword evidence="5" id="KW-0067">ATP-binding</keyword>
<keyword evidence="4" id="KW-0347">Helicase</keyword>
<dbReference type="GO" id="GO:0016787">
    <property type="term" value="F:hydrolase activity"/>
    <property type="evidence" value="ECO:0007669"/>
    <property type="project" value="UniProtKB-KW"/>
</dbReference>
<dbReference type="InterPro" id="IPR014001">
    <property type="entry name" value="Helicase_ATP-bd"/>
</dbReference>
<evidence type="ECO:0000313" key="12">
    <source>
        <dbReference type="Proteomes" id="UP001324427"/>
    </source>
</evidence>
<keyword evidence="6" id="KW-0694">RNA-binding</keyword>
<dbReference type="SMART" id="SM00490">
    <property type="entry name" value="HELICc"/>
    <property type="match status" value="1"/>
</dbReference>
<reference evidence="11 12" key="1">
    <citation type="submission" date="2021-11" db="EMBL/GenBank/DDBJ databases">
        <title>Black yeast isolated from Biological Soil Crust.</title>
        <authorList>
            <person name="Kurbessoian T."/>
        </authorList>
    </citation>
    <scope>NUCLEOTIDE SEQUENCE [LARGE SCALE GENOMIC DNA]</scope>
    <source>
        <strain evidence="11 12">CCFEE 5522</strain>
    </source>
</reference>
<evidence type="ECO:0000256" key="1">
    <source>
        <dbReference type="ARBA" id="ARBA00012552"/>
    </source>
</evidence>
<evidence type="ECO:0000313" key="11">
    <source>
        <dbReference type="EMBL" id="KAK4541348.1"/>
    </source>
</evidence>
<name>A0AAV9J901_9PEZI</name>
<dbReference type="Proteomes" id="UP001324427">
    <property type="component" value="Unassembled WGS sequence"/>
</dbReference>
<sequence>MFRLSSICPFCEAQAAIKATRLATWQQPTRGAATLQQRKPSRMTLSPNVRRGPRPDASNGAGGKPAAYKKPRSRNSPFGGMNITEPPREFQHPSKRGTISAAEQKRATRFAATKAGGREREGGKNGKSDPMKALKMQRALANVSYEKRGRVKQELAERETFGDFDLLPAVKEAVLSQALGGVLDVSPTPIQRLAIPALLGTEDGKRRRRKEVVADASVKKAMQQFLLAAETGSGKTLAYVLPVIDAIKRAEKAEAEQERTQAAIKQREEQNKKASQLFELESPPVNEPDTTTGRPRAIILLPTSELVNQVGALLKSLSHTVKFRSAMISASYTSTVIRSRLFGPAGIDVVISTPHLLSSITESDPNLLSRVTHLVIDEADSLLDRSFSPITSALIDRATPSLQQLVLCSATIPRSLDAYLYKRFPEVRRLVTPNLHAIPRRVQLSVVDIEKVPYQGNRDLACAQTIYDIGKDTLATPEEDADGDAAAGGGGRQALEKEKKIVVFVNEREKTLELAEYLRSKGIDATALSRDSDERKQAEILAAFTGAAVPAASQKQKQKMAAEAEDQYYGDGDGGAAISPADLPFTNPPRGAATPTANYSPNAPISPPATRRHLPNTKVLVMTDLGSRGIDTTLTKHVILYDVPHTSIDFIHRLGRVGRMGQRGGRGVVLVGRNDRKDVVREVREGMFKGQALI</sequence>
<dbReference type="PROSITE" id="PS51194">
    <property type="entry name" value="HELICASE_CTER"/>
    <property type="match status" value="1"/>
</dbReference>
<feature type="region of interest" description="Disordered" evidence="8">
    <location>
        <begin position="557"/>
        <end position="614"/>
    </location>
</feature>
<dbReference type="PANTHER" id="PTHR47960">
    <property type="entry name" value="DEAD-BOX ATP-DEPENDENT RNA HELICASE 50"/>
    <property type="match status" value="1"/>
</dbReference>
<protein>
    <recommendedName>
        <fullName evidence="1">RNA helicase</fullName>
        <ecNumber evidence="1">3.6.4.13</ecNumber>
    </recommendedName>
</protein>
<feature type="region of interest" description="Disordered" evidence="8">
    <location>
        <begin position="27"/>
        <end position="104"/>
    </location>
</feature>
<feature type="domain" description="Helicase ATP-binding" evidence="9">
    <location>
        <begin position="216"/>
        <end position="430"/>
    </location>
</feature>
<evidence type="ECO:0000259" key="9">
    <source>
        <dbReference type="PROSITE" id="PS51192"/>
    </source>
</evidence>
<feature type="region of interest" description="Disordered" evidence="8">
    <location>
        <begin position="273"/>
        <end position="292"/>
    </location>
</feature>
<dbReference type="InterPro" id="IPR011545">
    <property type="entry name" value="DEAD/DEAH_box_helicase_dom"/>
</dbReference>
<gene>
    <name evidence="11" type="ORF">LTR36_008106</name>
</gene>
<comment type="catalytic activity">
    <reaction evidence="7">
        <text>ATP + H2O = ADP + phosphate + H(+)</text>
        <dbReference type="Rhea" id="RHEA:13065"/>
        <dbReference type="ChEBI" id="CHEBI:15377"/>
        <dbReference type="ChEBI" id="CHEBI:15378"/>
        <dbReference type="ChEBI" id="CHEBI:30616"/>
        <dbReference type="ChEBI" id="CHEBI:43474"/>
        <dbReference type="ChEBI" id="CHEBI:456216"/>
        <dbReference type="EC" id="3.6.4.13"/>
    </reaction>
</comment>
<dbReference type="EC" id="3.6.4.13" evidence="1"/>
<comment type="caution">
    <text evidence="11">The sequence shown here is derived from an EMBL/GenBank/DDBJ whole genome shotgun (WGS) entry which is preliminary data.</text>
</comment>
<evidence type="ECO:0000259" key="10">
    <source>
        <dbReference type="PROSITE" id="PS51194"/>
    </source>
</evidence>
<dbReference type="Pfam" id="PF00271">
    <property type="entry name" value="Helicase_C"/>
    <property type="match status" value="1"/>
</dbReference>
<evidence type="ECO:0000256" key="4">
    <source>
        <dbReference type="ARBA" id="ARBA00022806"/>
    </source>
</evidence>
<dbReference type="GO" id="GO:0005524">
    <property type="term" value="F:ATP binding"/>
    <property type="evidence" value="ECO:0007669"/>
    <property type="project" value="UniProtKB-KW"/>
</dbReference>
<keyword evidence="12" id="KW-1185">Reference proteome</keyword>